<name>A0A139B0S3_GONPJ</name>
<protein>
    <recommendedName>
        <fullName evidence="4">Phosphate-induced protein 1</fullName>
    </recommendedName>
</protein>
<gene>
    <name evidence="2" type="ORF">M427DRAFT_50864</name>
</gene>
<keyword evidence="3" id="KW-1185">Reference proteome</keyword>
<keyword evidence="1" id="KW-0732">Signal</keyword>
<dbReference type="EMBL" id="KQ965731">
    <property type="protein sequence ID" value="KXS22567.1"/>
    <property type="molecule type" value="Genomic_DNA"/>
</dbReference>
<reference evidence="2 3" key="1">
    <citation type="journal article" date="2015" name="Genome Biol. Evol.">
        <title>Phylogenomic analyses indicate that early fungi evolved digesting cell walls of algal ancestors of land plants.</title>
        <authorList>
            <person name="Chang Y."/>
            <person name="Wang S."/>
            <person name="Sekimoto S."/>
            <person name="Aerts A.L."/>
            <person name="Choi C."/>
            <person name="Clum A."/>
            <person name="LaButti K.M."/>
            <person name="Lindquist E.A."/>
            <person name="Yee Ngan C."/>
            <person name="Ohm R.A."/>
            <person name="Salamov A.A."/>
            <person name="Grigoriev I.V."/>
            <person name="Spatafora J.W."/>
            <person name="Berbee M.L."/>
        </authorList>
    </citation>
    <scope>NUCLEOTIDE SEQUENCE [LARGE SCALE GENOMIC DNA]</scope>
    <source>
        <strain evidence="2 3">JEL478</strain>
    </source>
</reference>
<feature type="signal peptide" evidence="1">
    <location>
        <begin position="1"/>
        <end position="22"/>
    </location>
</feature>
<accession>A0A139B0S3</accession>
<evidence type="ECO:0000313" key="2">
    <source>
        <dbReference type="EMBL" id="KXS22567.1"/>
    </source>
</evidence>
<evidence type="ECO:0000313" key="3">
    <source>
        <dbReference type="Proteomes" id="UP000070544"/>
    </source>
</evidence>
<proteinExistence type="predicted"/>
<feature type="chain" id="PRO_5007296551" description="Phosphate-induced protein 1" evidence="1">
    <location>
        <begin position="23"/>
        <end position="307"/>
    </location>
</feature>
<organism evidence="2 3">
    <name type="scientific">Gonapodya prolifera (strain JEL478)</name>
    <name type="common">Monoblepharis prolifera</name>
    <dbReference type="NCBI Taxonomy" id="1344416"/>
    <lineage>
        <taxon>Eukaryota</taxon>
        <taxon>Fungi</taxon>
        <taxon>Fungi incertae sedis</taxon>
        <taxon>Chytridiomycota</taxon>
        <taxon>Chytridiomycota incertae sedis</taxon>
        <taxon>Monoblepharidomycetes</taxon>
        <taxon>Monoblepharidales</taxon>
        <taxon>Gonapodyaceae</taxon>
        <taxon>Gonapodya</taxon>
    </lineage>
</organism>
<evidence type="ECO:0000256" key="1">
    <source>
        <dbReference type="SAM" id="SignalP"/>
    </source>
</evidence>
<sequence length="307" mass="31736">MAIKSLALGFLALVASAGNSDALPVLPSRIPGVAYMTNHPWGEPLNATQTATLIKAATSGKLANYGGPVINNVEVTLLTWGTGVNYVSSAAPNNLPTFYAGVTNSAYYDMLAQYGTSSQGSIGRGTYKGTIALSGVPSGSSITDAQIQTYLKSLVTKGTIKPNKNSYYPIHFAPGITIALSSSDSSCSTFCAYHGTIDISSLNVGTQYLFYGVMPDQGGACAGGCGSASSTFKNLCSVSSHELFEAVTDAAVGLAQTYGPPLAWYNNPNGEIGDLCNAQQATITDANGQAWTVQKQWSNSKAACASS</sequence>
<dbReference type="AlphaFoldDB" id="A0A139B0S3"/>
<dbReference type="OrthoDB" id="2097916at2759"/>
<evidence type="ECO:0008006" key="4">
    <source>
        <dbReference type="Google" id="ProtNLM"/>
    </source>
</evidence>
<dbReference type="STRING" id="1344416.A0A139B0S3"/>
<dbReference type="Proteomes" id="UP000070544">
    <property type="component" value="Unassembled WGS sequence"/>
</dbReference>